<dbReference type="InterPro" id="IPR007210">
    <property type="entry name" value="ABC_Gly_betaine_transp_sub-bd"/>
</dbReference>
<proteinExistence type="predicted"/>
<feature type="region of interest" description="Disordered" evidence="1">
    <location>
        <begin position="50"/>
        <end position="71"/>
    </location>
</feature>
<dbReference type="Proteomes" id="UP000292685">
    <property type="component" value="Unassembled WGS sequence"/>
</dbReference>
<comment type="caution">
    <text evidence="3">The sequence shown here is derived from an EMBL/GenBank/DDBJ whole genome shotgun (WGS) entry which is preliminary data.</text>
</comment>
<evidence type="ECO:0000259" key="2">
    <source>
        <dbReference type="Pfam" id="PF04069"/>
    </source>
</evidence>
<dbReference type="Pfam" id="PF04069">
    <property type="entry name" value="OpuAC"/>
    <property type="match status" value="1"/>
</dbReference>
<evidence type="ECO:0000313" key="4">
    <source>
        <dbReference type="Proteomes" id="UP000292685"/>
    </source>
</evidence>
<dbReference type="SUPFAM" id="SSF53850">
    <property type="entry name" value="Periplasmic binding protein-like II"/>
    <property type="match status" value="1"/>
</dbReference>
<sequence>MNPRIPAAGRDDAPSVSTPATPRRAATLRAAASAAVVLLALTACATAGGTGDPTAGATSSASAASPEPLVIGAPEPTREARIVAELYAGALNRSGIAAEVDPDIGDWGQYEDALRSGGVDVVPEFGGDLLFRIDAKTTARAAGDVYDELADALPEELVALAPSEAARQPVLVMTRAESVAHGVTTLEDLGDVCEDLTFGGPQSLLTRADGVPALGDEYDCQPKSLNQLSSGADVLDAVITDRVQVGQMVSTDPNVAGHSLVIVQGSAEHFTAQQVVPIAHGESVGDEAREVLDRVSRDLSAEDLADLNFSLMGDAPLTAPAAAATWLTEHGFGD</sequence>
<protein>
    <submittedName>
        <fullName evidence="3">Osmoprotectant transport system substrate-binding protein</fullName>
    </submittedName>
</protein>
<accession>A0A4Q8AB83</accession>
<keyword evidence="4" id="KW-1185">Reference proteome</keyword>
<dbReference type="Gene3D" id="3.40.190.120">
    <property type="entry name" value="Osmoprotection protein (prox), domain 2"/>
    <property type="match status" value="1"/>
</dbReference>
<reference evidence="3 4" key="1">
    <citation type="submission" date="2019-02" db="EMBL/GenBank/DDBJ databases">
        <title>Sequencing the genomes of 1000 actinobacteria strains.</title>
        <authorList>
            <person name="Klenk H.-P."/>
        </authorList>
    </citation>
    <scope>NUCLEOTIDE SEQUENCE [LARGE SCALE GENOMIC DNA]</scope>
    <source>
        <strain evidence="3 4">DSM 17364</strain>
    </source>
</reference>
<feature type="compositionally biased region" description="Low complexity" evidence="1">
    <location>
        <begin position="50"/>
        <end position="66"/>
    </location>
</feature>
<evidence type="ECO:0000313" key="3">
    <source>
        <dbReference type="EMBL" id="RZU60911.1"/>
    </source>
</evidence>
<feature type="domain" description="ABC-type glycine betaine transport system substrate-binding" evidence="2">
    <location>
        <begin position="68"/>
        <end position="329"/>
    </location>
</feature>
<organism evidence="3 4">
    <name type="scientific">Zhihengliuella halotolerans</name>
    <dbReference type="NCBI Taxonomy" id="370736"/>
    <lineage>
        <taxon>Bacteria</taxon>
        <taxon>Bacillati</taxon>
        <taxon>Actinomycetota</taxon>
        <taxon>Actinomycetes</taxon>
        <taxon>Micrococcales</taxon>
        <taxon>Micrococcaceae</taxon>
        <taxon>Zhihengliuella</taxon>
    </lineage>
</organism>
<dbReference type="AlphaFoldDB" id="A0A4Q8AB83"/>
<gene>
    <name evidence="3" type="ORF">EV380_0462</name>
</gene>
<name>A0A4Q8AB83_9MICC</name>
<dbReference type="GO" id="GO:0022857">
    <property type="term" value="F:transmembrane transporter activity"/>
    <property type="evidence" value="ECO:0007669"/>
    <property type="project" value="InterPro"/>
</dbReference>
<dbReference type="RefSeq" id="WP_130449051.1">
    <property type="nucleotide sequence ID" value="NZ_SHLA01000001.1"/>
</dbReference>
<dbReference type="Gene3D" id="3.40.190.10">
    <property type="entry name" value="Periplasmic binding protein-like II"/>
    <property type="match status" value="1"/>
</dbReference>
<dbReference type="GO" id="GO:0043190">
    <property type="term" value="C:ATP-binding cassette (ABC) transporter complex"/>
    <property type="evidence" value="ECO:0007669"/>
    <property type="project" value="InterPro"/>
</dbReference>
<feature type="region of interest" description="Disordered" evidence="1">
    <location>
        <begin position="1"/>
        <end position="24"/>
    </location>
</feature>
<dbReference type="EMBL" id="SHLA01000001">
    <property type="protein sequence ID" value="RZU60911.1"/>
    <property type="molecule type" value="Genomic_DNA"/>
</dbReference>
<dbReference type="OrthoDB" id="9781705at2"/>
<evidence type="ECO:0000256" key="1">
    <source>
        <dbReference type="SAM" id="MobiDB-lite"/>
    </source>
</evidence>